<dbReference type="PANTHER" id="PTHR33678">
    <property type="entry name" value="BLL1576 PROTEIN"/>
    <property type="match status" value="1"/>
</dbReference>
<dbReference type="InterPro" id="IPR004291">
    <property type="entry name" value="Transposase_IS66_central"/>
</dbReference>
<dbReference type="AlphaFoldDB" id="F8CGJ9"/>
<evidence type="ECO:0000313" key="3">
    <source>
        <dbReference type="EMBL" id="AEI68734.1"/>
    </source>
</evidence>
<dbReference type="HOGENOM" id="CLU_1184016_0_0_7"/>
<dbReference type="Pfam" id="PF03050">
    <property type="entry name" value="DDE_Tnp_IS66"/>
    <property type="match status" value="1"/>
</dbReference>
<sequence length="234" mass="26219">MRRKFWEAQKTKPVCGELVGLIAQLYAVEADLPSPHALTGEARIAALAHRLAVRQEKSAPVVESIRAWSLVQRSLPGSAFRKALEYMHKLWPGLTLFLSTPLVPLGNNHVERQMRDIVLGMKNHYGSKSERGTQVAALFYSLIEKAKLRGEDPGGLPAARRPRRHRDPQHRHSAEEPRLTPGRPACSGPVNCAREGGTASTYSVARRRYWSRCRSGRGTLRADQSPYQDRQRAN</sequence>
<dbReference type="Proteomes" id="UP000000488">
    <property type="component" value="Chromosome"/>
</dbReference>
<dbReference type="InterPro" id="IPR052344">
    <property type="entry name" value="Transposase-related"/>
</dbReference>
<dbReference type="EMBL" id="CP002830">
    <property type="protein sequence ID" value="AEI68734.1"/>
    <property type="molecule type" value="Genomic_DNA"/>
</dbReference>
<reference evidence="3 4" key="1">
    <citation type="journal article" date="2011" name="J. Bacteriol.">
        <title>Genome sequence of the halotolerant marine bacterium Myxococcus fulvus HW-1.</title>
        <authorList>
            <person name="Li Z.F."/>
            <person name="Li X."/>
            <person name="Liu H."/>
            <person name="Liu X."/>
            <person name="Han K."/>
            <person name="Wu Z.H."/>
            <person name="Hu W."/>
            <person name="Li F.F."/>
            <person name="Li Y.Z."/>
        </authorList>
    </citation>
    <scope>NUCLEOTIDE SEQUENCE [LARGE SCALE GENOMIC DNA]</scope>
    <source>
        <strain evidence="4">ATCC BAA-855 / HW-1</strain>
    </source>
</reference>
<evidence type="ECO:0000256" key="1">
    <source>
        <dbReference type="SAM" id="MobiDB-lite"/>
    </source>
</evidence>
<organism evidence="3 4">
    <name type="scientific">Myxococcus fulvus (strain ATCC BAA-855 / HW-1)</name>
    <dbReference type="NCBI Taxonomy" id="483219"/>
    <lineage>
        <taxon>Bacteria</taxon>
        <taxon>Pseudomonadati</taxon>
        <taxon>Myxococcota</taxon>
        <taxon>Myxococcia</taxon>
        <taxon>Myxococcales</taxon>
        <taxon>Cystobacterineae</taxon>
        <taxon>Myxococcaceae</taxon>
        <taxon>Myxococcus</taxon>
    </lineage>
</organism>
<protein>
    <submittedName>
        <fullName evidence="3">Transposase IS66</fullName>
    </submittedName>
</protein>
<feature type="compositionally biased region" description="Basic residues" evidence="1">
    <location>
        <begin position="160"/>
        <end position="169"/>
    </location>
</feature>
<dbReference type="STRING" id="483219.LILAB_34265"/>
<dbReference type="KEGG" id="mfu:LILAB_34265"/>
<evidence type="ECO:0000259" key="2">
    <source>
        <dbReference type="Pfam" id="PF03050"/>
    </source>
</evidence>
<feature type="domain" description="Transposase IS66 central" evidence="2">
    <location>
        <begin position="1"/>
        <end position="134"/>
    </location>
</feature>
<gene>
    <name evidence="3" type="ordered locus">LILAB_34265</name>
</gene>
<name>F8CGJ9_MYXFH</name>
<dbReference type="eggNOG" id="COG4974">
    <property type="taxonomic scope" value="Bacteria"/>
</dbReference>
<dbReference type="PANTHER" id="PTHR33678:SF1">
    <property type="entry name" value="BLL1576 PROTEIN"/>
    <property type="match status" value="1"/>
</dbReference>
<feature type="region of interest" description="Disordered" evidence="1">
    <location>
        <begin position="151"/>
        <end position="200"/>
    </location>
</feature>
<proteinExistence type="predicted"/>
<evidence type="ECO:0000313" key="4">
    <source>
        <dbReference type="Proteomes" id="UP000000488"/>
    </source>
</evidence>
<accession>F8CGJ9</accession>